<keyword evidence="3" id="KW-1185">Reference proteome</keyword>
<protein>
    <submittedName>
        <fullName evidence="2">Uncharacterized protein</fullName>
    </submittedName>
</protein>
<organism evidence="2 3">
    <name type="scientific">Trichostrongylus colubriformis</name>
    <name type="common">Black scour worm</name>
    <dbReference type="NCBI Taxonomy" id="6319"/>
    <lineage>
        <taxon>Eukaryota</taxon>
        <taxon>Metazoa</taxon>
        <taxon>Ecdysozoa</taxon>
        <taxon>Nematoda</taxon>
        <taxon>Chromadorea</taxon>
        <taxon>Rhabditida</taxon>
        <taxon>Rhabditina</taxon>
        <taxon>Rhabditomorpha</taxon>
        <taxon>Strongyloidea</taxon>
        <taxon>Trichostrongylidae</taxon>
        <taxon>Trichostrongylus</taxon>
    </lineage>
</organism>
<evidence type="ECO:0000256" key="1">
    <source>
        <dbReference type="SAM" id="MobiDB-lite"/>
    </source>
</evidence>
<dbReference type="EMBL" id="WIXE01018025">
    <property type="protein sequence ID" value="KAK5971270.1"/>
    <property type="molecule type" value="Genomic_DNA"/>
</dbReference>
<feature type="non-terminal residue" evidence="2">
    <location>
        <position position="245"/>
    </location>
</feature>
<feature type="compositionally biased region" description="Polar residues" evidence="1">
    <location>
        <begin position="197"/>
        <end position="216"/>
    </location>
</feature>
<evidence type="ECO:0000313" key="2">
    <source>
        <dbReference type="EMBL" id="KAK5971270.1"/>
    </source>
</evidence>
<accession>A0AAN8F6I3</accession>
<evidence type="ECO:0000313" key="3">
    <source>
        <dbReference type="Proteomes" id="UP001331761"/>
    </source>
</evidence>
<dbReference type="Proteomes" id="UP001331761">
    <property type="component" value="Unassembled WGS sequence"/>
</dbReference>
<dbReference type="AlphaFoldDB" id="A0AAN8F6I3"/>
<comment type="caution">
    <text evidence="2">The sequence shown here is derived from an EMBL/GenBank/DDBJ whole genome shotgun (WGS) entry which is preliminary data.</text>
</comment>
<gene>
    <name evidence="2" type="ORF">GCK32_013656</name>
</gene>
<reference evidence="2 3" key="1">
    <citation type="submission" date="2019-10" db="EMBL/GenBank/DDBJ databases">
        <title>Assembly and Annotation for the nematode Trichostrongylus colubriformis.</title>
        <authorList>
            <person name="Martin J."/>
        </authorList>
    </citation>
    <scope>NUCLEOTIDE SEQUENCE [LARGE SCALE GENOMIC DNA]</scope>
    <source>
        <strain evidence="2">G859</strain>
        <tissue evidence="2">Whole worm</tissue>
    </source>
</reference>
<name>A0AAN8F6I3_TRICO</name>
<feature type="compositionally biased region" description="Basic and acidic residues" evidence="1">
    <location>
        <begin position="42"/>
        <end position="53"/>
    </location>
</feature>
<feature type="region of interest" description="Disordered" evidence="1">
    <location>
        <begin position="36"/>
        <end position="63"/>
    </location>
</feature>
<sequence length="245" mass="26852">MTCYFDFNKMKQGIGNLEMCEDERGEGLSYETFETVSADRPLLPEERSGREESTQGAVKPADLESDVAQISKITITAPRLDAEAKQARIIEAIYQASGREVPDMYRSKVKSKRAISVPPIEIHETIAGIAEKETHEPGSPVKLFTVPQQKSPDKKLSTRSQQKVDSIPEAPTQPPSRERSSTALSSVQTAPEVVVQKTPSEAVTSTRTGATPSVEQLTHAKTGEAEGSRTKIPRIYFLSASLYCI</sequence>
<feature type="region of interest" description="Disordered" evidence="1">
    <location>
        <begin position="132"/>
        <end position="229"/>
    </location>
</feature>
<proteinExistence type="predicted"/>